<dbReference type="PANTHER" id="PTHR43584">
    <property type="entry name" value="NUCLEOTIDYL TRANSFERASE"/>
    <property type="match status" value="1"/>
</dbReference>
<evidence type="ECO:0000256" key="1">
    <source>
        <dbReference type="ARBA" id="ARBA00022679"/>
    </source>
</evidence>
<keyword evidence="1" id="KW-0808">Transferase</keyword>
<accession>A0ABY7ZP72</accession>
<dbReference type="RefSeq" id="WP_275031413.1">
    <property type="nucleotide sequence ID" value="NZ_CP118615.1"/>
</dbReference>
<evidence type="ECO:0000259" key="3">
    <source>
        <dbReference type="Pfam" id="PF12804"/>
    </source>
</evidence>
<keyword evidence="2 4" id="KW-0548">Nucleotidyltransferase</keyword>
<evidence type="ECO:0000313" key="4">
    <source>
        <dbReference type="EMBL" id="WDZ84799.1"/>
    </source>
</evidence>
<keyword evidence="5" id="KW-1185">Reference proteome</keyword>
<name>A0ABY7ZP72_9ACTN</name>
<evidence type="ECO:0000313" key="5">
    <source>
        <dbReference type="Proteomes" id="UP001219605"/>
    </source>
</evidence>
<dbReference type="CDD" id="cd02523">
    <property type="entry name" value="PC_cytidylyltransferase"/>
    <property type="match status" value="1"/>
</dbReference>
<evidence type="ECO:0000256" key="2">
    <source>
        <dbReference type="ARBA" id="ARBA00022695"/>
    </source>
</evidence>
<dbReference type="InterPro" id="IPR029044">
    <property type="entry name" value="Nucleotide-diphossugar_trans"/>
</dbReference>
<dbReference type="InterPro" id="IPR025877">
    <property type="entry name" value="MobA-like_NTP_Trfase"/>
</dbReference>
<protein>
    <submittedName>
        <fullName evidence="4">Phosphocholine cytidylyltransferase family protein</fullName>
    </submittedName>
</protein>
<proteinExistence type="predicted"/>
<dbReference type="Gene3D" id="3.90.550.10">
    <property type="entry name" value="Spore Coat Polysaccharide Biosynthesis Protein SpsA, Chain A"/>
    <property type="match status" value="1"/>
</dbReference>
<dbReference type="Proteomes" id="UP001219605">
    <property type="component" value="Chromosome"/>
</dbReference>
<sequence>MRGVVLAAGRGSRLGELTARRPKCLVPLAGRPLLDWQRAALTAGGVTELAVVAGYRADLVAAQGLPVFPAPRWERTNMVGSLLAAAPWLRSGPCVVSYGDIVYSAATVRNLLAADGDLAISYDPDWLRLWRLRFADPLDDAETFRRRPDGTLSEIGGTPHSVDEVTGQYLGLLRFTPPAWAAVERLLAGLPPRQVDALDLTSLLQALVDAGERIGTVPCPDAWAEVDDADDLAVATDLVRRGRLAFAGGQEARR</sequence>
<feature type="domain" description="MobA-like NTP transferase" evidence="3">
    <location>
        <begin position="3"/>
        <end position="117"/>
    </location>
</feature>
<dbReference type="SUPFAM" id="SSF53448">
    <property type="entry name" value="Nucleotide-diphospho-sugar transferases"/>
    <property type="match status" value="1"/>
</dbReference>
<reference evidence="4 5" key="1">
    <citation type="submission" date="2023-02" db="EMBL/GenBank/DDBJ databases">
        <authorList>
            <person name="Mo P."/>
        </authorList>
    </citation>
    <scope>NUCLEOTIDE SEQUENCE [LARGE SCALE GENOMIC DNA]</scope>
    <source>
        <strain evidence="4 5">HUAS 3</strain>
    </source>
</reference>
<dbReference type="GO" id="GO:0016779">
    <property type="term" value="F:nucleotidyltransferase activity"/>
    <property type="evidence" value="ECO:0007669"/>
    <property type="project" value="UniProtKB-KW"/>
</dbReference>
<organism evidence="4 5">
    <name type="scientific">Micromonospora cathayae</name>
    <dbReference type="NCBI Taxonomy" id="3028804"/>
    <lineage>
        <taxon>Bacteria</taxon>
        <taxon>Bacillati</taxon>
        <taxon>Actinomycetota</taxon>
        <taxon>Actinomycetes</taxon>
        <taxon>Micromonosporales</taxon>
        <taxon>Micromonosporaceae</taxon>
        <taxon>Micromonospora</taxon>
    </lineage>
</organism>
<dbReference type="InterPro" id="IPR050065">
    <property type="entry name" value="GlmU-like"/>
</dbReference>
<gene>
    <name evidence="4" type="ORF">PVK37_31015</name>
</gene>
<dbReference type="PANTHER" id="PTHR43584:SF8">
    <property type="entry name" value="N-ACETYLMURAMATE ALPHA-1-PHOSPHATE URIDYLYLTRANSFERASE"/>
    <property type="match status" value="1"/>
</dbReference>
<dbReference type="Pfam" id="PF12804">
    <property type="entry name" value="NTP_transf_3"/>
    <property type="match status" value="1"/>
</dbReference>
<dbReference type="EMBL" id="CP118615">
    <property type="protein sequence ID" value="WDZ84799.1"/>
    <property type="molecule type" value="Genomic_DNA"/>
</dbReference>